<feature type="domain" description="Protein kinase" evidence="8">
    <location>
        <begin position="236"/>
        <end position="518"/>
    </location>
</feature>
<dbReference type="PANTHER" id="PTHR22974:SF21">
    <property type="entry name" value="DUAL SPECIFICITY PROTEIN KINASE TTK"/>
    <property type="match status" value="1"/>
</dbReference>
<name>A0AA38LN68_TAXCH</name>
<keyword evidence="7" id="KW-0732">Signal</keyword>
<dbReference type="InterPro" id="IPR011009">
    <property type="entry name" value="Kinase-like_dom_sf"/>
</dbReference>
<evidence type="ECO:0000256" key="5">
    <source>
        <dbReference type="ARBA" id="ARBA00022840"/>
    </source>
</evidence>
<keyword evidence="5" id="KW-0067">ATP-binding</keyword>
<evidence type="ECO:0000256" key="4">
    <source>
        <dbReference type="ARBA" id="ARBA00022777"/>
    </source>
</evidence>
<dbReference type="GO" id="GO:0004674">
    <property type="term" value="F:protein serine/threonine kinase activity"/>
    <property type="evidence" value="ECO:0007669"/>
    <property type="project" value="UniProtKB-KW"/>
</dbReference>
<keyword evidence="1" id="KW-0723">Serine/threonine-protein kinase</keyword>
<dbReference type="GO" id="GO:0007094">
    <property type="term" value="P:mitotic spindle assembly checkpoint signaling"/>
    <property type="evidence" value="ECO:0007669"/>
    <property type="project" value="TreeGrafter"/>
</dbReference>
<feature type="compositionally biased region" description="Polar residues" evidence="6">
    <location>
        <begin position="126"/>
        <end position="155"/>
    </location>
</feature>
<sequence>MEVNGSLTLSALAAISCTASAFGISNSTSVQCTSVMSTLSSVQNISPCKGLASAGERGTVGDSSRNSRHSDPHAGLDDSERRFNLNLYNSSAPSASIFPCMSSSFACQSATSIRCTSGPLTSLSVGQGLNTSREQSTTAAKNSIRSLSEEPSNARLQEPRVVTKSTEERLPQEPCVASKENKERSQVPEVAGDLNQSIQQPSSQGDSEKNSAPNSREGSTNRKKYYDSDAFFRVNNKFYQKLGRDYSTAYGFCQEIDYLTRLRGKNYIIQLIDYEVTDKNLLRDVIGGNSGIKDAKINEDMIEGDKKIKDARINEDAYIYMVLEYGEIDLAQMLLQKRNEVDAGNKQIDENWLRFYWQQILKAVNTIHEERIVHSDLKPANFLLVKGVLKLIDFGIAKAIQSDTTNIQRESQVGTLNYMSPEAFLCNDEDENGNIIKCGRPSDIWSLGCILYQMVYGKTPFADLKNFWAKYKEITNKHHKITYGPVSNPWLLDIMKKCLAWNRNERLRIPQLLEHPFIRPPAPPSMLTQDERHCNALAEISNTYGSD</sequence>
<evidence type="ECO:0000256" key="7">
    <source>
        <dbReference type="SAM" id="SignalP"/>
    </source>
</evidence>
<accession>A0AA38LN68</accession>
<dbReference type="InterPro" id="IPR000719">
    <property type="entry name" value="Prot_kinase_dom"/>
</dbReference>
<dbReference type="GO" id="GO:0034501">
    <property type="term" value="P:protein localization to kinetochore"/>
    <property type="evidence" value="ECO:0007669"/>
    <property type="project" value="TreeGrafter"/>
</dbReference>
<evidence type="ECO:0000256" key="1">
    <source>
        <dbReference type="ARBA" id="ARBA00022527"/>
    </source>
</evidence>
<dbReference type="Gene3D" id="3.30.200.20">
    <property type="entry name" value="Phosphorylase Kinase, domain 1"/>
    <property type="match status" value="1"/>
</dbReference>
<dbReference type="PROSITE" id="PS00108">
    <property type="entry name" value="PROTEIN_KINASE_ST"/>
    <property type="match status" value="1"/>
</dbReference>
<evidence type="ECO:0000313" key="9">
    <source>
        <dbReference type="EMBL" id="KAH9327457.1"/>
    </source>
</evidence>
<feature type="region of interest" description="Disordered" evidence="6">
    <location>
        <begin position="126"/>
        <end position="222"/>
    </location>
</feature>
<keyword evidence="10" id="KW-1185">Reference proteome</keyword>
<organism evidence="9 10">
    <name type="scientific">Taxus chinensis</name>
    <name type="common">Chinese yew</name>
    <name type="synonym">Taxus wallichiana var. chinensis</name>
    <dbReference type="NCBI Taxonomy" id="29808"/>
    <lineage>
        <taxon>Eukaryota</taxon>
        <taxon>Viridiplantae</taxon>
        <taxon>Streptophyta</taxon>
        <taxon>Embryophyta</taxon>
        <taxon>Tracheophyta</taxon>
        <taxon>Spermatophyta</taxon>
        <taxon>Pinopsida</taxon>
        <taxon>Pinidae</taxon>
        <taxon>Conifers II</taxon>
        <taxon>Cupressales</taxon>
        <taxon>Taxaceae</taxon>
        <taxon>Taxus</taxon>
    </lineage>
</organism>
<feature type="compositionally biased region" description="Basic and acidic residues" evidence="6">
    <location>
        <begin position="68"/>
        <end position="78"/>
    </location>
</feature>
<dbReference type="Pfam" id="PF00069">
    <property type="entry name" value="Pkinase"/>
    <property type="match status" value="1"/>
</dbReference>
<keyword evidence="4" id="KW-0418">Kinase</keyword>
<dbReference type="GO" id="GO:0005634">
    <property type="term" value="C:nucleus"/>
    <property type="evidence" value="ECO:0007669"/>
    <property type="project" value="TreeGrafter"/>
</dbReference>
<feature type="non-terminal residue" evidence="9">
    <location>
        <position position="1"/>
    </location>
</feature>
<protein>
    <recommendedName>
        <fullName evidence="8">Protein kinase domain-containing protein</fullName>
    </recommendedName>
</protein>
<dbReference type="InterPro" id="IPR027084">
    <property type="entry name" value="Mps1_cat"/>
</dbReference>
<dbReference type="InterPro" id="IPR008271">
    <property type="entry name" value="Ser/Thr_kinase_AS"/>
</dbReference>
<feature type="region of interest" description="Disordered" evidence="6">
    <location>
        <begin position="53"/>
        <end position="78"/>
    </location>
</feature>
<feature type="compositionally biased region" description="Polar residues" evidence="6">
    <location>
        <begin position="194"/>
        <end position="218"/>
    </location>
</feature>
<dbReference type="Proteomes" id="UP000824469">
    <property type="component" value="Unassembled WGS sequence"/>
</dbReference>
<comment type="caution">
    <text evidence="9">The sequence shown here is derived from an EMBL/GenBank/DDBJ whole genome shotgun (WGS) entry which is preliminary data.</text>
</comment>
<dbReference type="FunFam" id="1.10.510.10:FF:000224">
    <property type="entry name" value="serine/threonine-protein kinase mph1 isoform X1"/>
    <property type="match status" value="1"/>
</dbReference>
<dbReference type="SMART" id="SM00220">
    <property type="entry name" value="S_TKc"/>
    <property type="match status" value="1"/>
</dbReference>
<dbReference type="SUPFAM" id="SSF56112">
    <property type="entry name" value="Protein kinase-like (PK-like)"/>
    <property type="match status" value="1"/>
</dbReference>
<evidence type="ECO:0000256" key="3">
    <source>
        <dbReference type="ARBA" id="ARBA00022741"/>
    </source>
</evidence>
<feature type="signal peptide" evidence="7">
    <location>
        <begin position="1"/>
        <end position="21"/>
    </location>
</feature>
<dbReference type="AlphaFoldDB" id="A0AA38LN68"/>
<evidence type="ECO:0000259" key="8">
    <source>
        <dbReference type="PROSITE" id="PS50011"/>
    </source>
</evidence>
<evidence type="ECO:0000313" key="10">
    <source>
        <dbReference type="Proteomes" id="UP000824469"/>
    </source>
</evidence>
<gene>
    <name evidence="9" type="ORF">KI387_007635</name>
</gene>
<dbReference type="PROSITE" id="PS50011">
    <property type="entry name" value="PROTEIN_KINASE_DOM"/>
    <property type="match status" value="1"/>
</dbReference>
<dbReference type="PANTHER" id="PTHR22974">
    <property type="entry name" value="MIXED LINEAGE PROTEIN KINASE"/>
    <property type="match status" value="1"/>
</dbReference>
<dbReference type="GO" id="GO:0098813">
    <property type="term" value="P:nuclear chromosome segregation"/>
    <property type="evidence" value="ECO:0007669"/>
    <property type="project" value="UniProtKB-ARBA"/>
</dbReference>
<dbReference type="Gene3D" id="1.10.510.10">
    <property type="entry name" value="Transferase(Phosphotransferase) domain 1"/>
    <property type="match status" value="1"/>
</dbReference>
<keyword evidence="3" id="KW-0547">Nucleotide-binding</keyword>
<proteinExistence type="predicted"/>
<dbReference type="GO" id="GO:0005524">
    <property type="term" value="F:ATP binding"/>
    <property type="evidence" value="ECO:0007669"/>
    <property type="project" value="UniProtKB-KW"/>
</dbReference>
<dbReference type="GO" id="GO:0000776">
    <property type="term" value="C:kinetochore"/>
    <property type="evidence" value="ECO:0007669"/>
    <property type="project" value="TreeGrafter"/>
</dbReference>
<reference evidence="9 10" key="1">
    <citation type="journal article" date="2021" name="Nat. Plants">
        <title>The Taxus genome provides insights into paclitaxel biosynthesis.</title>
        <authorList>
            <person name="Xiong X."/>
            <person name="Gou J."/>
            <person name="Liao Q."/>
            <person name="Li Y."/>
            <person name="Zhou Q."/>
            <person name="Bi G."/>
            <person name="Li C."/>
            <person name="Du R."/>
            <person name="Wang X."/>
            <person name="Sun T."/>
            <person name="Guo L."/>
            <person name="Liang H."/>
            <person name="Lu P."/>
            <person name="Wu Y."/>
            <person name="Zhang Z."/>
            <person name="Ro D.K."/>
            <person name="Shang Y."/>
            <person name="Huang S."/>
            <person name="Yan J."/>
        </authorList>
    </citation>
    <scope>NUCLEOTIDE SEQUENCE [LARGE SCALE GENOMIC DNA]</scope>
    <source>
        <strain evidence="9">Ta-2019</strain>
    </source>
</reference>
<dbReference type="GO" id="GO:0004712">
    <property type="term" value="F:protein serine/threonine/tyrosine kinase activity"/>
    <property type="evidence" value="ECO:0007669"/>
    <property type="project" value="TreeGrafter"/>
</dbReference>
<feature type="chain" id="PRO_5041235994" description="Protein kinase domain-containing protein" evidence="7">
    <location>
        <begin position="22"/>
        <end position="547"/>
    </location>
</feature>
<evidence type="ECO:0000256" key="6">
    <source>
        <dbReference type="SAM" id="MobiDB-lite"/>
    </source>
</evidence>
<dbReference type="CDD" id="cd14131">
    <property type="entry name" value="PKc_Mps1"/>
    <property type="match status" value="1"/>
</dbReference>
<dbReference type="GO" id="GO:0033316">
    <property type="term" value="P:meiotic spindle assembly checkpoint signaling"/>
    <property type="evidence" value="ECO:0007669"/>
    <property type="project" value="TreeGrafter"/>
</dbReference>
<keyword evidence="2" id="KW-0808">Transferase</keyword>
<dbReference type="EMBL" id="JAHRHJ020000002">
    <property type="protein sequence ID" value="KAH9327457.1"/>
    <property type="molecule type" value="Genomic_DNA"/>
</dbReference>
<evidence type="ECO:0000256" key="2">
    <source>
        <dbReference type="ARBA" id="ARBA00022679"/>
    </source>
</evidence>